<dbReference type="Proteomes" id="UP000215539">
    <property type="component" value="Chromosome 1"/>
</dbReference>
<gene>
    <name evidence="2" type="ORF">SAMEA44541418_02197</name>
</gene>
<dbReference type="Gene3D" id="2.70.70.10">
    <property type="entry name" value="Glucose Permease (Domain IIA)"/>
    <property type="match status" value="1"/>
</dbReference>
<dbReference type="InterPro" id="IPR011055">
    <property type="entry name" value="Dup_hybrid_motif"/>
</dbReference>
<dbReference type="PANTHER" id="PTHR21666">
    <property type="entry name" value="PEPTIDASE-RELATED"/>
    <property type="match status" value="1"/>
</dbReference>
<evidence type="ECO:0000313" key="2">
    <source>
        <dbReference type="EMBL" id="SNV15923.1"/>
    </source>
</evidence>
<name>A0AAX2H0R7_9FLAO</name>
<dbReference type="InterPro" id="IPR050570">
    <property type="entry name" value="Cell_wall_metabolism_enzyme"/>
</dbReference>
<dbReference type="AlphaFoldDB" id="A0AAX2H0R7"/>
<evidence type="ECO:0000313" key="3">
    <source>
        <dbReference type="Proteomes" id="UP000215539"/>
    </source>
</evidence>
<dbReference type="GO" id="GO:0004222">
    <property type="term" value="F:metalloendopeptidase activity"/>
    <property type="evidence" value="ECO:0007669"/>
    <property type="project" value="TreeGrafter"/>
</dbReference>
<dbReference type="SUPFAM" id="SSF51261">
    <property type="entry name" value="Duplicated hybrid motif"/>
    <property type="match status" value="1"/>
</dbReference>
<dbReference type="PANTHER" id="PTHR21666:SF285">
    <property type="entry name" value="M23 FAMILY METALLOPEPTIDASE"/>
    <property type="match status" value="1"/>
</dbReference>
<reference evidence="2 3" key="1">
    <citation type="submission" date="2017-06" db="EMBL/GenBank/DDBJ databases">
        <authorList>
            <consortium name="Pathogen Informatics"/>
        </authorList>
    </citation>
    <scope>NUCLEOTIDE SEQUENCE [LARGE SCALE GENOMIC DNA]</scope>
    <source>
        <strain evidence="2 3">NCTC12947</strain>
    </source>
</reference>
<protein>
    <submittedName>
        <fullName evidence="2">Peptidase</fullName>
    </submittedName>
</protein>
<feature type="domain" description="M23ase beta-sheet core" evidence="1">
    <location>
        <begin position="41"/>
        <end position="109"/>
    </location>
</feature>
<evidence type="ECO:0000259" key="1">
    <source>
        <dbReference type="Pfam" id="PF01551"/>
    </source>
</evidence>
<sequence>MAFCGFLAVSEVDAQRFAPSYPLDVPPLLAGNFAELRPNHFHGGLDFKTQGKEGQYVRAVDDGYISRIKVSPFGYGKTMYVTHPSGYITTYSHLQQYAPEIEAYVKQQQYAKKTYEIDIFPSKKEFVVKRGDWIALSGNTGGSQGPHLHFEVHDANNNGLNPFLFGYQDMEDTIAPEVLQVLAYPLGGNSQVEGSELPRVLPRTKQPDGSYRTAKISASGTLGFGIVAFDRMNGSYNRNGIYKVTLKLNGEPQLQTVFDKVNYDDTRYINELLDYQRLVEHKGYVQRLFKTKGNKLESIYPLLKPNKGYLPIEEGASYEVTIVVEDFKGNATTVHIPVEGKPMVVKTFRPRPKTNKQLVADRDNLYEFEEGSVYFPANTFFEDMAIFLESKKDTLRVHDYKTPINKAFTVTIKNQTFTEDEIPKVFIARSSGGRFGAERTTYKDGVFMAKSKYLGNFYLRKDVTPPTLRPLNFKNNGVVKGNTLKVAMSDNLTGIASWSASINGQWVLFEYEPKNHTLTFNFDDIDTTKVDTYQLEMSATDGVGNIQRLSATVIKRD</sequence>
<accession>A0AAX2H0R7</accession>
<proteinExistence type="predicted"/>
<dbReference type="CDD" id="cd12797">
    <property type="entry name" value="M23_peptidase"/>
    <property type="match status" value="1"/>
</dbReference>
<dbReference type="EMBL" id="LT906449">
    <property type="protein sequence ID" value="SNV15923.1"/>
    <property type="molecule type" value="Genomic_DNA"/>
</dbReference>
<dbReference type="InterPro" id="IPR016047">
    <property type="entry name" value="M23ase_b-sheet_dom"/>
</dbReference>
<organism evidence="2 3">
    <name type="scientific">Capnocytophaga haemolytica</name>
    <dbReference type="NCBI Taxonomy" id="45243"/>
    <lineage>
        <taxon>Bacteria</taxon>
        <taxon>Pseudomonadati</taxon>
        <taxon>Bacteroidota</taxon>
        <taxon>Flavobacteriia</taxon>
        <taxon>Flavobacteriales</taxon>
        <taxon>Flavobacteriaceae</taxon>
        <taxon>Capnocytophaga</taxon>
    </lineage>
</organism>
<dbReference type="Pfam" id="PF01551">
    <property type="entry name" value="Peptidase_M23"/>
    <property type="match status" value="2"/>
</dbReference>
<feature type="domain" description="M23ase beta-sheet core" evidence="1">
    <location>
        <begin position="126"/>
        <end position="161"/>
    </location>
</feature>